<dbReference type="InterPro" id="IPR025048">
    <property type="entry name" value="DUF3987"/>
</dbReference>
<protein>
    <submittedName>
        <fullName evidence="1">YfjI family protein</fullName>
    </submittedName>
</protein>
<dbReference type="Proteomes" id="UP001254564">
    <property type="component" value="Unassembled WGS sequence"/>
</dbReference>
<comment type="caution">
    <text evidence="1">The sequence shown here is derived from an EMBL/GenBank/DDBJ whole genome shotgun (WGS) entry which is preliminary data.</text>
</comment>
<gene>
    <name evidence="1" type="ORF">QC823_15260</name>
</gene>
<dbReference type="Pfam" id="PF13148">
    <property type="entry name" value="DUF3987"/>
    <property type="match status" value="1"/>
</dbReference>
<dbReference type="EMBL" id="JARWAN010000036">
    <property type="protein sequence ID" value="MDR5900326.1"/>
    <property type="molecule type" value="Genomic_DNA"/>
</dbReference>
<keyword evidence="2" id="KW-1185">Reference proteome</keyword>
<sequence length="485" mass="55129">MSYPFQPKLPAPGQSNTEPLNTTLLFRASVELAQECQVSSDLAVITLLGAISLAAQGRYDIKMPYGSRKPLAAFIMAVAGSGEGKTPLLDKILKIIRKLQREQRKAYRNRLYTYQGELEEWNTENKVLTQAIYRKKTKGGTAQAERQELREIHHRRPEPPREFRLLYEDTTPEALFMGLQNATPSAALVTDEAEIFFTGSMNRARGHLNSLWSGGDTIITRATKDDIILDDPRLMLLLMVQPGVVARYMETQGQQARESGLLARFIVCNPLSVRGNRTHSLDAHPSSGDWEQAEARLEALVRENLILAHAPEEPREEVTFTAEGSHYWSQVANEIEMQMAPGGYFQDCPDHGSKLAENIARVAGLLHLFESYEGGIEPETVRMATEICLYYSGHFQQVFMPPPKEDQHAACLDTWFEELRQFNWRFIRYNEVRQKAPRALRNKNDLKEALDILITRQRVVVFTDRKTRVVDLMPWLGPPPMMNGF</sequence>
<accession>A0ABU1H7Q4</accession>
<reference evidence="1 2" key="1">
    <citation type="submission" date="2023-04" db="EMBL/GenBank/DDBJ databases">
        <title>A long-awaited taxogenomic arrangement of the family Halomonadaceae.</title>
        <authorList>
            <person name="De La Haba R."/>
            <person name="Chuvochina M."/>
            <person name="Wittouck S."/>
            <person name="Arahal D.R."/>
            <person name="Sanchez-Porro C."/>
            <person name="Hugenholtz P."/>
            <person name="Ventosa A."/>
        </authorList>
    </citation>
    <scope>NUCLEOTIDE SEQUENCE [LARGE SCALE GENOMIC DNA]</scope>
    <source>
        <strain evidence="1 2">DSM 21020</strain>
    </source>
</reference>
<evidence type="ECO:0000313" key="2">
    <source>
        <dbReference type="Proteomes" id="UP001254564"/>
    </source>
</evidence>
<proteinExistence type="predicted"/>
<dbReference type="RefSeq" id="WP_309657204.1">
    <property type="nucleotide sequence ID" value="NZ_JARWAN010000036.1"/>
</dbReference>
<organism evidence="1 2">
    <name type="scientific">Vreelandella vilamensis</name>
    <dbReference type="NCBI Taxonomy" id="531309"/>
    <lineage>
        <taxon>Bacteria</taxon>
        <taxon>Pseudomonadati</taxon>
        <taxon>Pseudomonadota</taxon>
        <taxon>Gammaproteobacteria</taxon>
        <taxon>Oceanospirillales</taxon>
        <taxon>Halomonadaceae</taxon>
        <taxon>Vreelandella</taxon>
    </lineage>
</organism>
<evidence type="ECO:0000313" key="1">
    <source>
        <dbReference type="EMBL" id="MDR5900326.1"/>
    </source>
</evidence>
<name>A0ABU1H7Q4_9GAMM</name>